<protein>
    <submittedName>
        <fullName evidence="1">Chemotaxis regulator CheZ</fullName>
    </submittedName>
</protein>
<dbReference type="InterPro" id="IPR007439">
    <property type="entry name" value="Chemotax_Pase_CheZ"/>
</dbReference>
<sequence>MFSPQEEDLLKRELVGLFGHINKMRRELAALQIPTASGEVFASMADTLDDIVENTEVASNTILNNMEGIEEDLGELRAKGDPAIDAVCDRITERSNAVFEACSFQDLTGQRITRVVTSLQFIEEKVNSMVRMWGRDELAKVVEEVTRETQTDAVLDEDKALLHGPQSAKEAISQADVDKMFSQDDIDKLFG</sequence>
<proteinExistence type="predicted"/>
<dbReference type="Pfam" id="PF04344">
    <property type="entry name" value="CheZ"/>
    <property type="match status" value="1"/>
</dbReference>
<dbReference type="AlphaFoldDB" id="A0A1J5R988"/>
<gene>
    <name evidence="1" type="ORF">GALL_256850</name>
</gene>
<dbReference type="GO" id="GO:0050920">
    <property type="term" value="P:regulation of chemotaxis"/>
    <property type="evidence" value="ECO:0007669"/>
    <property type="project" value="InterPro"/>
</dbReference>
<organism evidence="1">
    <name type="scientific">mine drainage metagenome</name>
    <dbReference type="NCBI Taxonomy" id="410659"/>
    <lineage>
        <taxon>unclassified sequences</taxon>
        <taxon>metagenomes</taxon>
        <taxon>ecological metagenomes</taxon>
    </lineage>
</organism>
<dbReference type="GO" id="GO:0003824">
    <property type="term" value="F:catalytic activity"/>
    <property type="evidence" value="ECO:0007669"/>
    <property type="project" value="InterPro"/>
</dbReference>
<reference evidence="1" key="1">
    <citation type="submission" date="2016-10" db="EMBL/GenBank/DDBJ databases">
        <title>Sequence of Gallionella enrichment culture.</title>
        <authorList>
            <person name="Poehlein A."/>
            <person name="Muehling M."/>
            <person name="Daniel R."/>
        </authorList>
    </citation>
    <scope>NUCLEOTIDE SEQUENCE</scope>
</reference>
<dbReference type="SUPFAM" id="SSF75708">
    <property type="entry name" value="Chemotaxis phosphatase CheZ"/>
    <property type="match status" value="1"/>
</dbReference>
<dbReference type="EMBL" id="MLJW01000233">
    <property type="protein sequence ID" value="OIQ92385.1"/>
    <property type="molecule type" value="Genomic_DNA"/>
</dbReference>
<dbReference type="Gene3D" id="1.10.287.500">
    <property type="entry name" value="Helix hairpin bin"/>
    <property type="match status" value="1"/>
</dbReference>
<dbReference type="GO" id="GO:0009288">
    <property type="term" value="C:bacterial-type flagellum"/>
    <property type="evidence" value="ECO:0007669"/>
    <property type="project" value="InterPro"/>
</dbReference>
<accession>A0A1J5R988</accession>
<evidence type="ECO:0000313" key="1">
    <source>
        <dbReference type="EMBL" id="OIQ92385.1"/>
    </source>
</evidence>
<name>A0A1J5R988_9ZZZZ</name>
<comment type="caution">
    <text evidence="1">The sequence shown here is derived from an EMBL/GenBank/DDBJ whole genome shotgun (WGS) entry which is preliminary data.</text>
</comment>